<comment type="caution">
    <text evidence="1">The sequence shown here is derived from an EMBL/GenBank/DDBJ whole genome shotgun (WGS) entry which is preliminary data.</text>
</comment>
<accession>A0ABU0CQT0</accession>
<dbReference type="Proteomes" id="UP001232445">
    <property type="component" value="Unassembled WGS sequence"/>
</dbReference>
<sequence>MQLTNHHFDVFDRDSYEYRVNSPNAEQVRQEYQTAWQDWNRLMDLTLTRLEGDGIKKERTENWQNSGRLSRRFWTRFSVKID</sequence>
<reference evidence="1 2" key="1">
    <citation type="submission" date="2023-07" db="EMBL/GenBank/DDBJ databases">
        <title>Genomic Encyclopedia of Type Strains, Phase IV (KMG-IV): sequencing the most valuable type-strain genomes for metagenomic binning, comparative biology and taxonomic classification.</title>
        <authorList>
            <person name="Goeker M."/>
        </authorList>
    </citation>
    <scope>NUCLEOTIDE SEQUENCE [LARGE SCALE GENOMIC DNA]</scope>
    <source>
        <strain evidence="1 2">DSM 17740</strain>
    </source>
</reference>
<evidence type="ECO:0000313" key="2">
    <source>
        <dbReference type="Proteomes" id="UP001232445"/>
    </source>
</evidence>
<protein>
    <submittedName>
        <fullName evidence="1">Uncharacterized protein</fullName>
    </submittedName>
</protein>
<name>A0ABU0CQT0_9BACI</name>
<dbReference type="InterPro" id="IPR019722">
    <property type="entry name" value="HI_0552_fam"/>
</dbReference>
<dbReference type="EMBL" id="JAUSUQ010000005">
    <property type="protein sequence ID" value="MDQ0338767.1"/>
    <property type="molecule type" value="Genomic_DNA"/>
</dbReference>
<proteinExistence type="predicted"/>
<evidence type="ECO:0000313" key="1">
    <source>
        <dbReference type="EMBL" id="MDQ0338767.1"/>
    </source>
</evidence>
<gene>
    <name evidence="1" type="ORF">J2S00_001553</name>
</gene>
<organism evidence="1 2">
    <name type="scientific">Caldalkalibacillus uzonensis</name>
    <dbReference type="NCBI Taxonomy" id="353224"/>
    <lineage>
        <taxon>Bacteria</taxon>
        <taxon>Bacillati</taxon>
        <taxon>Bacillota</taxon>
        <taxon>Bacilli</taxon>
        <taxon>Bacillales</taxon>
        <taxon>Bacillaceae</taxon>
        <taxon>Caldalkalibacillus</taxon>
    </lineage>
</organism>
<keyword evidence="2" id="KW-1185">Reference proteome</keyword>
<dbReference type="Pfam" id="PF10786">
    <property type="entry name" value="HI_0552"/>
    <property type="match status" value="1"/>
</dbReference>
<dbReference type="RefSeq" id="WP_307337685.1">
    <property type="nucleotide sequence ID" value="NZ_JAUSUQ010000005.1"/>
</dbReference>